<accession>A0ABT7BE94</accession>
<reference evidence="1 2" key="1">
    <citation type="submission" date="2023-01" db="EMBL/GenBank/DDBJ databases">
        <title>Novel diversity within Roseofilum (Cyanobacteria; Desertifilaceae) from marine benthic mats with descriptions of four novel species.</title>
        <authorList>
            <person name="Wang Y."/>
            <person name="Berthold D.E."/>
            <person name="Hu J."/>
            <person name="Lefler F.W."/>
            <person name="Laughinghouse H.D. IV."/>
        </authorList>
    </citation>
    <scope>NUCLEOTIDE SEQUENCE [LARGE SCALE GENOMIC DNA]</scope>
    <source>
        <strain evidence="1 2">BLCC-M91</strain>
    </source>
</reference>
<evidence type="ECO:0008006" key="3">
    <source>
        <dbReference type="Google" id="ProtNLM"/>
    </source>
</evidence>
<evidence type="ECO:0000313" key="1">
    <source>
        <dbReference type="EMBL" id="MDJ1177508.1"/>
    </source>
</evidence>
<name>A0ABT7BE94_9CYAN</name>
<dbReference type="EMBL" id="JAQPOK010000009">
    <property type="protein sequence ID" value="MDJ1177508.1"/>
    <property type="molecule type" value="Genomic_DNA"/>
</dbReference>
<dbReference type="Proteomes" id="UP001231370">
    <property type="component" value="Unassembled WGS sequence"/>
</dbReference>
<protein>
    <recommendedName>
        <fullName evidence="3">7-carboxy-7-deazaguanine synthase</fullName>
    </recommendedName>
</protein>
<gene>
    <name evidence="1" type="ORF">PJF56_01390</name>
</gene>
<keyword evidence="2" id="KW-1185">Reference proteome</keyword>
<proteinExistence type="predicted"/>
<evidence type="ECO:0000313" key="2">
    <source>
        <dbReference type="Proteomes" id="UP001231370"/>
    </source>
</evidence>
<organism evidence="1 2">
    <name type="scientific">Roseofilum halophilum BLCC-M91</name>
    <dbReference type="NCBI Taxonomy" id="3022259"/>
    <lineage>
        <taxon>Bacteria</taxon>
        <taxon>Bacillati</taxon>
        <taxon>Cyanobacteriota</taxon>
        <taxon>Cyanophyceae</taxon>
        <taxon>Desertifilales</taxon>
        <taxon>Desertifilaceae</taxon>
        <taxon>Roseofilum</taxon>
        <taxon>Roseofilum halophilum</taxon>
    </lineage>
</organism>
<comment type="caution">
    <text evidence="1">The sequence shown here is derived from an EMBL/GenBank/DDBJ whole genome shotgun (WGS) entry which is preliminary data.</text>
</comment>
<sequence length="41" mass="5094">MVKFLQPEWNSLETIDLTVKFVWHHPEWRMSLQTHKFLGWP</sequence>